<dbReference type="OrthoDB" id="2082007at2"/>
<dbReference type="Pfam" id="PF25888">
    <property type="entry name" value="WHD_DnaB"/>
    <property type="match status" value="1"/>
</dbReference>
<evidence type="ECO:0000256" key="2">
    <source>
        <dbReference type="SAM" id="MobiDB-lite"/>
    </source>
</evidence>
<feature type="domain" description="DnaB/C C-terminal" evidence="3">
    <location>
        <begin position="318"/>
        <end position="382"/>
    </location>
</feature>
<comment type="caution">
    <text evidence="5">The sequence shown here is derived from an EMBL/GenBank/DDBJ whole genome shotgun (WGS) entry which is preliminary data.</text>
</comment>
<feature type="domain" description="Replicative helicase loading/DNA remodeling protein DnaB N-terminal winged helix" evidence="4">
    <location>
        <begin position="14"/>
        <end position="268"/>
    </location>
</feature>
<evidence type="ECO:0000313" key="6">
    <source>
        <dbReference type="Proteomes" id="UP000051672"/>
    </source>
</evidence>
<sequence>MLAMQRPQTFMAQDDYLITQATYLSDFDQKVALQLYQPLVGPVALALYLTLWQEVTPHPVLTDRTPQTRLLDLLHINIDELFEARSRLEAVGLLKTYTQTDALSRFYAYELYAPVSPDRFFADDLLGLVLFDTVGETRYGELLDAFALQNVRRRDWQDVSASFLDVFSVKNPIAQPPLVAEGKEQVNQKPVPTVSLGQSSGYDWDLLGSLLSKSNLKAGELAKHQRALYQLASFYGLAPVDFARYIEAATSVVTGELSLSDLRRQVEQAFAGQKQLAPKPVATKVAVEDADQDLLQRAKSLPIREFITATKQAKNSRMFPSRNEISALMGLQHRNVFDDATINILVDHLLSDHDNINQALLDAVANSWLKEDVASPEQALAQIHQYRNNTQPAKSKRTRARAGQRQEAKPKWLTDGYVPQTEEVSPEMAAKLREQQAALNALEKGGNDDGRHA</sequence>
<evidence type="ECO:0000256" key="1">
    <source>
        <dbReference type="ARBA" id="ARBA00093462"/>
    </source>
</evidence>
<reference evidence="5 6" key="1">
    <citation type="journal article" date="2015" name="Genome Announc.">
        <title>Expanding the biotechnology potential of lactobacilli through comparative genomics of 213 strains and associated genera.</title>
        <authorList>
            <person name="Sun Z."/>
            <person name="Harris H.M."/>
            <person name="McCann A."/>
            <person name="Guo C."/>
            <person name="Argimon S."/>
            <person name="Zhang W."/>
            <person name="Yang X."/>
            <person name="Jeffery I.B."/>
            <person name="Cooney J.C."/>
            <person name="Kagawa T.F."/>
            <person name="Liu W."/>
            <person name="Song Y."/>
            <person name="Salvetti E."/>
            <person name="Wrobel A."/>
            <person name="Rasinkangas P."/>
            <person name="Parkhill J."/>
            <person name="Rea M.C."/>
            <person name="O'Sullivan O."/>
            <person name="Ritari J."/>
            <person name="Douillard F.P."/>
            <person name="Paul Ross R."/>
            <person name="Yang R."/>
            <person name="Briner A.E."/>
            <person name="Felis G.E."/>
            <person name="de Vos W.M."/>
            <person name="Barrangou R."/>
            <person name="Klaenhammer T.R."/>
            <person name="Caufield P.W."/>
            <person name="Cui Y."/>
            <person name="Zhang H."/>
            <person name="O'Toole P.W."/>
        </authorList>
    </citation>
    <scope>NUCLEOTIDE SEQUENCE [LARGE SCALE GENOMIC DNA]</scope>
    <source>
        <strain evidence="5 6">DSM 23927</strain>
    </source>
</reference>
<dbReference type="AlphaFoldDB" id="A0A0R2B4L8"/>
<evidence type="ECO:0000259" key="4">
    <source>
        <dbReference type="Pfam" id="PF25888"/>
    </source>
</evidence>
<gene>
    <name evidence="5" type="ORF">FC34_GL000596</name>
</gene>
<proteinExistence type="inferred from homology"/>
<dbReference type="InterPro" id="IPR058660">
    <property type="entry name" value="WHD_DnaB"/>
</dbReference>
<feature type="region of interest" description="Disordered" evidence="2">
    <location>
        <begin position="386"/>
        <end position="418"/>
    </location>
</feature>
<evidence type="ECO:0000313" key="5">
    <source>
        <dbReference type="EMBL" id="KRM72884.1"/>
    </source>
</evidence>
<dbReference type="Pfam" id="PF07261">
    <property type="entry name" value="DnaB_2"/>
    <property type="match status" value="1"/>
</dbReference>
<dbReference type="Proteomes" id="UP000051672">
    <property type="component" value="Unassembled WGS sequence"/>
</dbReference>
<evidence type="ECO:0000259" key="3">
    <source>
        <dbReference type="Pfam" id="PF07261"/>
    </source>
</evidence>
<organism evidence="5 6">
    <name type="scientific">Lacticaseibacillus brantae DSM 23927</name>
    <dbReference type="NCBI Taxonomy" id="1423727"/>
    <lineage>
        <taxon>Bacteria</taxon>
        <taxon>Bacillati</taxon>
        <taxon>Bacillota</taxon>
        <taxon>Bacilli</taxon>
        <taxon>Lactobacillales</taxon>
        <taxon>Lactobacillaceae</taxon>
        <taxon>Lacticaseibacillus</taxon>
    </lineage>
</organism>
<name>A0A0R2B4L8_9LACO</name>
<comment type="similarity">
    <text evidence="1">Belongs to the DnaB/DnaD family.</text>
</comment>
<dbReference type="InterPro" id="IPR006343">
    <property type="entry name" value="DnaB/C_C"/>
</dbReference>
<accession>A0A0R2B4L8</accession>
<dbReference type="EMBL" id="AYZQ01000001">
    <property type="protein sequence ID" value="KRM72884.1"/>
    <property type="molecule type" value="Genomic_DNA"/>
</dbReference>
<protein>
    <submittedName>
        <fullName evidence="5">Replication initiation membrane attachment protein</fullName>
    </submittedName>
</protein>
<dbReference type="PATRIC" id="fig|1423727.3.peg.599"/>
<keyword evidence="6" id="KW-1185">Reference proteome</keyword>
<dbReference type="STRING" id="1423727.FC34_GL000596"/>